<dbReference type="Proteomes" id="UP000654075">
    <property type="component" value="Unassembled WGS sequence"/>
</dbReference>
<comment type="caution">
    <text evidence="2">The sequence shown here is derived from an EMBL/GenBank/DDBJ whole genome shotgun (WGS) entry which is preliminary data.</text>
</comment>
<dbReference type="AlphaFoldDB" id="A0A813EF83"/>
<keyword evidence="3" id="KW-1185">Reference proteome</keyword>
<feature type="region of interest" description="Disordered" evidence="1">
    <location>
        <begin position="54"/>
        <end position="79"/>
    </location>
</feature>
<dbReference type="EMBL" id="CAJNNV010008860">
    <property type="protein sequence ID" value="CAE8596729.1"/>
    <property type="molecule type" value="Genomic_DNA"/>
</dbReference>
<organism evidence="2 3">
    <name type="scientific">Polarella glacialis</name>
    <name type="common">Dinoflagellate</name>
    <dbReference type="NCBI Taxonomy" id="89957"/>
    <lineage>
        <taxon>Eukaryota</taxon>
        <taxon>Sar</taxon>
        <taxon>Alveolata</taxon>
        <taxon>Dinophyceae</taxon>
        <taxon>Suessiales</taxon>
        <taxon>Suessiaceae</taxon>
        <taxon>Polarella</taxon>
    </lineage>
</organism>
<evidence type="ECO:0000313" key="3">
    <source>
        <dbReference type="Proteomes" id="UP000654075"/>
    </source>
</evidence>
<sequence>MLADFTDDFQMVDSADPCEFTWESDTQHHHLACRTQDSLDVPFVMVQPISYSIDTPVQSDSDDEEAKKDQPHPESSLPSCTCKGLCASSHGSVRGSVGCLAEPKSWCRVLPVLLDGVLVATRPLPPLCTHVRARGLAPLVILVHKAVADVGPLVQLARALQMRGRQVAVVLQKSCFAQDFEATSCGLIVFCNLLAEEEALNRIQPSAVLYTMPAHVQMKRYEQHAAVPTVLVGFEKAEIDLDYPPRPSLKVRNSEDAALAAEVMDTFLAHYADTGLWLQLKGLRR</sequence>
<gene>
    <name evidence="2" type="ORF">PGLA1383_LOCUS15190</name>
</gene>
<accession>A0A813EF83</accession>
<evidence type="ECO:0000313" key="2">
    <source>
        <dbReference type="EMBL" id="CAE8596729.1"/>
    </source>
</evidence>
<proteinExistence type="predicted"/>
<protein>
    <submittedName>
        <fullName evidence="2">Uncharacterized protein</fullName>
    </submittedName>
</protein>
<evidence type="ECO:0000256" key="1">
    <source>
        <dbReference type="SAM" id="MobiDB-lite"/>
    </source>
</evidence>
<name>A0A813EF83_POLGL</name>
<reference evidence="2" key="1">
    <citation type="submission" date="2021-02" db="EMBL/GenBank/DDBJ databases">
        <authorList>
            <person name="Dougan E. K."/>
            <person name="Rhodes N."/>
            <person name="Thang M."/>
            <person name="Chan C."/>
        </authorList>
    </citation>
    <scope>NUCLEOTIDE SEQUENCE</scope>
</reference>